<dbReference type="PATRIC" id="fig|1256908.3.peg.3145"/>
<name>U2NS07_EUBRA</name>
<sequence>MPCAFQFTSLLFSSCFPGGDCSEASKSLCPRYRQYPVPYGETPYHWAMAAALNLLRALPLNPSKMLPLFAIWAQRTSSPLYSQQTKRNSCRCPFSRISVPSVFQKSSASDFVKI</sequence>
<proteinExistence type="predicted"/>
<protein>
    <submittedName>
        <fullName evidence="1">Uncharacterized protein</fullName>
    </submittedName>
</protein>
<dbReference type="AlphaFoldDB" id="U2NS07"/>
<dbReference type="Proteomes" id="UP000016608">
    <property type="component" value="Unassembled WGS sequence"/>
</dbReference>
<dbReference type="HOGENOM" id="CLU_2117356_0_0_9"/>
<reference evidence="1 2" key="1">
    <citation type="submission" date="2013-06" db="EMBL/GenBank/DDBJ databases">
        <authorList>
            <person name="Weinstock G."/>
            <person name="Sodergren E."/>
            <person name="Lobos E.A."/>
            <person name="Fulton L."/>
            <person name="Fulton R."/>
            <person name="Courtney L."/>
            <person name="Fronick C."/>
            <person name="O'Laughlin M."/>
            <person name="Godfrey J."/>
            <person name="Wilson R.M."/>
            <person name="Miner T."/>
            <person name="Farmer C."/>
            <person name="Delehaunty K."/>
            <person name="Cordes M."/>
            <person name="Minx P."/>
            <person name="Tomlinson C."/>
            <person name="Chen J."/>
            <person name="Wollam A."/>
            <person name="Pepin K.H."/>
            <person name="Bhonagiri V."/>
            <person name="Zhang X."/>
            <person name="Warren W."/>
            <person name="Mitreva M."/>
            <person name="Mardis E.R."/>
            <person name="Wilson R.K."/>
        </authorList>
    </citation>
    <scope>NUCLEOTIDE SEQUENCE [LARGE SCALE GENOMIC DNA]</scope>
    <source>
        <strain evidence="1 2">ATCC 29099</strain>
    </source>
</reference>
<dbReference type="EMBL" id="AWVJ01000214">
    <property type="protein sequence ID" value="ERK40815.1"/>
    <property type="molecule type" value="Genomic_DNA"/>
</dbReference>
<evidence type="ECO:0000313" key="2">
    <source>
        <dbReference type="Proteomes" id="UP000016608"/>
    </source>
</evidence>
<gene>
    <name evidence="1" type="ORF">HMPREF0373_03435</name>
</gene>
<accession>U2NS07</accession>
<comment type="caution">
    <text evidence="1">The sequence shown here is derived from an EMBL/GenBank/DDBJ whole genome shotgun (WGS) entry which is preliminary data.</text>
</comment>
<evidence type="ECO:0000313" key="1">
    <source>
        <dbReference type="EMBL" id="ERK40815.1"/>
    </source>
</evidence>
<keyword evidence="2" id="KW-1185">Reference proteome</keyword>
<organism evidence="1 2">
    <name type="scientific">Eubacterium ramulus ATCC 29099</name>
    <dbReference type="NCBI Taxonomy" id="1256908"/>
    <lineage>
        <taxon>Bacteria</taxon>
        <taxon>Bacillati</taxon>
        <taxon>Bacillota</taxon>
        <taxon>Clostridia</taxon>
        <taxon>Eubacteriales</taxon>
        <taxon>Eubacteriaceae</taxon>
        <taxon>Eubacterium</taxon>
    </lineage>
</organism>